<evidence type="ECO:0000256" key="1">
    <source>
        <dbReference type="SAM" id="MobiDB-lite"/>
    </source>
</evidence>
<accession>A0A7Y3YUE9</accession>
<reference evidence="2 3" key="1">
    <citation type="submission" date="2019-09" db="EMBL/GenBank/DDBJ databases">
        <title>Draft genome sequencing and comparative genomics of hatchery-associated Vibrios.</title>
        <authorList>
            <person name="Kehlet-Delgado H."/>
            <person name="Mueller R.S."/>
        </authorList>
    </citation>
    <scope>NUCLEOTIDE SEQUENCE [LARGE SCALE GENOMIC DNA]</scope>
    <source>
        <strain evidence="2 3">00-90-10</strain>
    </source>
</reference>
<dbReference type="RefSeq" id="WP_216604968.1">
    <property type="nucleotide sequence ID" value="NZ_VTXW01000068.1"/>
</dbReference>
<dbReference type="EMBL" id="VTXW01000068">
    <property type="protein sequence ID" value="NOH36515.1"/>
    <property type="molecule type" value="Genomic_DNA"/>
</dbReference>
<gene>
    <name evidence="2" type="ORF">F0245_24865</name>
</gene>
<sequence length="119" mass="13841">MNAKTDLTVPYTPNHALNGKDLEVVFFIGEEGINKYGFRTLEGILLTKELAEHFKNEESSDKIPSHLKRQRDLEKSRSEPLKEYFLNWRRCRLSGLRPKTKRLNLLGCLTWIVYPIGHA</sequence>
<evidence type="ECO:0000313" key="2">
    <source>
        <dbReference type="EMBL" id="NOH36515.1"/>
    </source>
</evidence>
<organism evidence="2 3">
    <name type="scientific">Vibrio chagasii</name>
    <dbReference type="NCBI Taxonomy" id="170679"/>
    <lineage>
        <taxon>Bacteria</taxon>
        <taxon>Pseudomonadati</taxon>
        <taxon>Pseudomonadota</taxon>
        <taxon>Gammaproteobacteria</taxon>
        <taxon>Vibrionales</taxon>
        <taxon>Vibrionaceae</taxon>
        <taxon>Vibrio</taxon>
    </lineage>
</organism>
<name>A0A7Y3YUE9_9VIBR</name>
<evidence type="ECO:0000313" key="3">
    <source>
        <dbReference type="Proteomes" id="UP000525336"/>
    </source>
</evidence>
<dbReference type="Proteomes" id="UP000525336">
    <property type="component" value="Unassembled WGS sequence"/>
</dbReference>
<proteinExistence type="predicted"/>
<feature type="region of interest" description="Disordered" evidence="1">
    <location>
        <begin position="56"/>
        <end position="76"/>
    </location>
</feature>
<dbReference type="AlphaFoldDB" id="A0A7Y3YUE9"/>
<protein>
    <submittedName>
        <fullName evidence="2">Uncharacterized protein</fullName>
    </submittedName>
</protein>
<comment type="caution">
    <text evidence="2">The sequence shown here is derived from an EMBL/GenBank/DDBJ whole genome shotgun (WGS) entry which is preliminary data.</text>
</comment>
<feature type="non-terminal residue" evidence="2">
    <location>
        <position position="119"/>
    </location>
</feature>